<reference evidence="3 4" key="1">
    <citation type="submission" date="2018-11" db="EMBL/GenBank/DDBJ databases">
        <title>Genome sequence and assembly of Colletotrichum spinosum.</title>
        <authorList>
            <person name="Gan P."/>
            <person name="Shirasu K."/>
        </authorList>
    </citation>
    <scope>NUCLEOTIDE SEQUENCE [LARGE SCALE GENOMIC DNA]</scope>
    <source>
        <strain evidence="3 4">CBS 515.97</strain>
    </source>
</reference>
<protein>
    <recommendedName>
        <fullName evidence="2">SMODS and SLOG-associating 2TM effector domain-containing protein</fullName>
    </recommendedName>
</protein>
<evidence type="ECO:0000256" key="1">
    <source>
        <dbReference type="SAM" id="Phobius"/>
    </source>
</evidence>
<keyword evidence="1" id="KW-0472">Membrane</keyword>
<evidence type="ECO:0000259" key="2">
    <source>
        <dbReference type="Pfam" id="PF18142"/>
    </source>
</evidence>
<accession>A0A4R8QHM9</accession>
<evidence type="ECO:0000313" key="4">
    <source>
        <dbReference type="Proteomes" id="UP000295083"/>
    </source>
</evidence>
<keyword evidence="1" id="KW-1133">Transmembrane helix</keyword>
<keyword evidence="4" id="KW-1185">Reference proteome</keyword>
<dbReference type="AlphaFoldDB" id="A0A4R8QHM9"/>
<dbReference type="PANTHER" id="PTHR38793:SF3">
    <property type="entry name" value="SMODS AND SLOG-ASSOCIATING 2TM EFFECTOR DOMAIN-CONTAINING PROTEIN"/>
    <property type="match status" value="1"/>
</dbReference>
<feature type="domain" description="SMODS and SLOG-associating 2TM effector" evidence="2">
    <location>
        <begin position="1"/>
        <end position="71"/>
    </location>
</feature>
<keyword evidence="1" id="KW-0812">Transmembrane</keyword>
<dbReference type="Proteomes" id="UP000295083">
    <property type="component" value="Unassembled WGS sequence"/>
</dbReference>
<comment type="caution">
    <text evidence="3">The sequence shown here is derived from an EMBL/GenBank/DDBJ whole genome shotgun (WGS) entry which is preliminary data.</text>
</comment>
<sequence>MGPSAGTHCLGITVLGAVITVVAGVLTLMKGKGLPEKLRRDKVELRRLQDWIKETEALLVLSVAGQTREEVGEPFVMAFKKWNAANEFGEDTRPVYVKGEHNRAEAPL</sequence>
<evidence type="ECO:0000313" key="3">
    <source>
        <dbReference type="EMBL" id="TDZ37470.1"/>
    </source>
</evidence>
<proteinExistence type="predicted"/>
<gene>
    <name evidence="3" type="ORF">C8035_v007835</name>
</gene>
<dbReference type="EMBL" id="QAPG01000023">
    <property type="protein sequence ID" value="TDZ37470.1"/>
    <property type="molecule type" value="Genomic_DNA"/>
</dbReference>
<dbReference type="InterPro" id="IPR041622">
    <property type="entry name" value="SLATT_fungi"/>
</dbReference>
<name>A0A4R8QHM9_9PEZI</name>
<dbReference type="PANTHER" id="PTHR38793">
    <property type="entry name" value="SLATT_FUNGAL DOMAIN-CONTAINING PROTEIN-RELATED"/>
    <property type="match status" value="1"/>
</dbReference>
<dbReference type="NCBIfam" id="NF033635">
    <property type="entry name" value="SLATT_fungal"/>
    <property type="match status" value="1"/>
</dbReference>
<organism evidence="3 4">
    <name type="scientific">Colletotrichum spinosum</name>
    <dbReference type="NCBI Taxonomy" id="1347390"/>
    <lineage>
        <taxon>Eukaryota</taxon>
        <taxon>Fungi</taxon>
        <taxon>Dikarya</taxon>
        <taxon>Ascomycota</taxon>
        <taxon>Pezizomycotina</taxon>
        <taxon>Sordariomycetes</taxon>
        <taxon>Hypocreomycetidae</taxon>
        <taxon>Glomerellales</taxon>
        <taxon>Glomerellaceae</taxon>
        <taxon>Colletotrichum</taxon>
        <taxon>Colletotrichum orbiculare species complex</taxon>
    </lineage>
</organism>
<dbReference type="Pfam" id="PF18142">
    <property type="entry name" value="SLATT_fungal"/>
    <property type="match status" value="1"/>
</dbReference>
<feature type="transmembrane region" description="Helical" evidence="1">
    <location>
        <begin position="12"/>
        <end position="29"/>
    </location>
</feature>